<protein>
    <recommendedName>
        <fullName evidence="9">Pseudouridine-5'-phosphatase</fullName>
        <ecNumber evidence="8">3.1.3.96</ecNumber>
    </recommendedName>
    <alternativeName>
        <fullName evidence="10">Haloacid dehalogenase-like hydrolase domain-containing protein 1</fullName>
    </alternativeName>
    <alternativeName>
        <fullName evidence="11">Haloacid dehalogenase-like hydrolase domain-containing protein 1A</fullName>
    </alternativeName>
    <alternativeName>
        <fullName evidence="12">Pseudouridine-5'-monophosphatase</fullName>
    </alternativeName>
</protein>
<dbReference type="GeneTree" id="ENSGT00390000014753"/>
<keyword evidence="4" id="KW-0378">Hydrolase</keyword>
<dbReference type="InterPro" id="IPR036412">
    <property type="entry name" value="HAD-like_sf"/>
</dbReference>
<proteinExistence type="inferred from homology"/>
<dbReference type="FunFam" id="1.10.150.240:FF:000001">
    <property type="entry name" value="Haloacid dehalogenase-like hydrolase domain"/>
    <property type="match status" value="1"/>
</dbReference>
<evidence type="ECO:0000256" key="4">
    <source>
        <dbReference type="ARBA" id="ARBA00022801"/>
    </source>
</evidence>
<dbReference type="GO" id="GO:0046872">
    <property type="term" value="F:metal ion binding"/>
    <property type="evidence" value="ECO:0007669"/>
    <property type="project" value="UniProtKB-KW"/>
</dbReference>
<keyword evidence="3" id="KW-0479">Metal-binding</keyword>
<keyword evidence="15" id="KW-1185">Reference proteome</keyword>
<evidence type="ECO:0000256" key="5">
    <source>
        <dbReference type="ARBA" id="ARBA00022842"/>
    </source>
</evidence>
<feature type="compositionally biased region" description="Polar residues" evidence="13">
    <location>
        <begin position="7"/>
        <end position="17"/>
    </location>
</feature>
<evidence type="ECO:0000256" key="10">
    <source>
        <dbReference type="ARBA" id="ARBA00075025"/>
    </source>
</evidence>
<dbReference type="AlphaFoldDB" id="A0A8C3W1L3"/>
<comment type="similarity">
    <text evidence="2">Belongs to the HAD-like hydrolase superfamily. CbbY/CbbZ/Gph/YieH family.</text>
</comment>
<accession>A0A8C3W1L3</accession>
<gene>
    <name evidence="14" type="primary">PUDP</name>
</gene>
<evidence type="ECO:0000313" key="15">
    <source>
        <dbReference type="Proteomes" id="UP000694540"/>
    </source>
</evidence>
<evidence type="ECO:0000256" key="7">
    <source>
        <dbReference type="ARBA" id="ARBA00056605"/>
    </source>
</evidence>
<feature type="region of interest" description="Disordered" evidence="13">
    <location>
        <begin position="1"/>
        <end position="37"/>
    </location>
</feature>
<dbReference type="GO" id="GO:1990738">
    <property type="term" value="F:pseudouridine 5'-phosphatase activity"/>
    <property type="evidence" value="ECO:0007669"/>
    <property type="project" value="UniProtKB-EC"/>
</dbReference>
<evidence type="ECO:0000256" key="8">
    <source>
        <dbReference type="ARBA" id="ARBA00066578"/>
    </source>
</evidence>
<evidence type="ECO:0000256" key="3">
    <source>
        <dbReference type="ARBA" id="ARBA00022723"/>
    </source>
</evidence>
<comment type="function">
    <text evidence="7">Dephosphorylates pseudouridine 5'-phosphate, a potential intermediate in rRNA degradation. Pseudouridine is then excreted intact in urine.</text>
</comment>
<dbReference type="Pfam" id="PF00702">
    <property type="entry name" value="Hydrolase"/>
    <property type="match status" value="1"/>
</dbReference>
<dbReference type="FunFam" id="3.40.50.1000:FF:000055">
    <property type="entry name" value="Haloacid dehalogenase-like hydrolase family protein"/>
    <property type="match status" value="1"/>
</dbReference>
<dbReference type="Proteomes" id="UP000694540">
    <property type="component" value="Unplaced"/>
</dbReference>
<dbReference type="SUPFAM" id="SSF56784">
    <property type="entry name" value="HAD-like"/>
    <property type="match status" value="1"/>
</dbReference>
<dbReference type="InterPro" id="IPR006439">
    <property type="entry name" value="HAD-SF_hydro_IA"/>
</dbReference>
<organism evidence="14 15">
    <name type="scientific">Catagonus wagneri</name>
    <name type="common">Chacoan peccary</name>
    <dbReference type="NCBI Taxonomy" id="51154"/>
    <lineage>
        <taxon>Eukaryota</taxon>
        <taxon>Metazoa</taxon>
        <taxon>Chordata</taxon>
        <taxon>Craniata</taxon>
        <taxon>Vertebrata</taxon>
        <taxon>Euteleostomi</taxon>
        <taxon>Mammalia</taxon>
        <taxon>Eutheria</taxon>
        <taxon>Laurasiatheria</taxon>
        <taxon>Artiodactyla</taxon>
        <taxon>Suina</taxon>
        <taxon>Tayassuidae</taxon>
        <taxon>Catagonus</taxon>
    </lineage>
</organism>
<dbReference type="PANTHER" id="PTHR18901">
    <property type="entry name" value="2-DEOXYGLUCOSE-6-PHOSPHATE PHOSPHATASE 2"/>
    <property type="match status" value="1"/>
</dbReference>
<dbReference type="Gene3D" id="1.10.150.240">
    <property type="entry name" value="Putative phosphatase, domain 2"/>
    <property type="match status" value="1"/>
</dbReference>
<reference evidence="14" key="1">
    <citation type="submission" date="2025-08" db="UniProtKB">
        <authorList>
            <consortium name="Ensembl"/>
        </authorList>
    </citation>
    <scope>IDENTIFICATION</scope>
</reference>
<dbReference type="EC" id="3.1.3.96" evidence="8"/>
<name>A0A8C3W1L3_9CETA</name>
<dbReference type="Ensembl" id="ENSCWAT00000007148.1">
    <property type="protein sequence ID" value="ENSCWAP00000006599.1"/>
    <property type="gene ID" value="ENSCWAG00000005066.1"/>
</dbReference>
<sequence length="250" mass="27302">MGDSFLSFLSPSVTPEQQRAGRPGHRLGRMTGASRRPVSHTTVALHENTERLYSLVFEDICGRYGKKYSWDVKSRVMGKKALEAAQIIIDVLQLPVSKEELVEVSQAKLKEVFPSTGLMPGAEPLSQNVPCAVATSSGSASFEMKTSRHRDFFSLFHHVVLGDDPEVRSGKPDPDIFLACARRFSPVPAADKCLVFEDAPNGVEAALAAGMQVVMVPDGNLDRGLTTKATLVLDSLQDFRPELFGLPPYE</sequence>
<dbReference type="InterPro" id="IPR023198">
    <property type="entry name" value="PGP-like_dom2"/>
</dbReference>
<keyword evidence="5" id="KW-0460">Magnesium</keyword>
<comment type="catalytic activity">
    <reaction evidence="6">
        <text>psi-UMP + H2O = pseudouridine + phosphate</text>
        <dbReference type="Rhea" id="RHEA:10944"/>
        <dbReference type="ChEBI" id="CHEBI:15377"/>
        <dbReference type="ChEBI" id="CHEBI:17802"/>
        <dbReference type="ChEBI" id="CHEBI:43474"/>
        <dbReference type="ChEBI" id="CHEBI:58380"/>
        <dbReference type="EC" id="3.1.3.96"/>
    </reaction>
</comment>
<evidence type="ECO:0000256" key="11">
    <source>
        <dbReference type="ARBA" id="ARBA00075873"/>
    </source>
</evidence>
<comment type="cofactor">
    <cofactor evidence="1">
        <name>Mg(2+)</name>
        <dbReference type="ChEBI" id="CHEBI:18420"/>
    </cofactor>
</comment>
<dbReference type="NCBIfam" id="TIGR01509">
    <property type="entry name" value="HAD-SF-IA-v3"/>
    <property type="match status" value="1"/>
</dbReference>
<evidence type="ECO:0000256" key="2">
    <source>
        <dbReference type="ARBA" id="ARBA00006171"/>
    </source>
</evidence>
<evidence type="ECO:0000256" key="1">
    <source>
        <dbReference type="ARBA" id="ARBA00001946"/>
    </source>
</evidence>
<reference evidence="14" key="2">
    <citation type="submission" date="2025-09" db="UniProtKB">
        <authorList>
            <consortium name="Ensembl"/>
        </authorList>
    </citation>
    <scope>IDENTIFICATION</scope>
</reference>
<dbReference type="Gene3D" id="3.40.50.1000">
    <property type="entry name" value="HAD superfamily/HAD-like"/>
    <property type="match status" value="1"/>
</dbReference>
<evidence type="ECO:0000256" key="12">
    <source>
        <dbReference type="ARBA" id="ARBA00083904"/>
    </source>
</evidence>
<evidence type="ECO:0000256" key="6">
    <source>
        <dbReference type="ARBA" id="ARBA00052504"/>
    </source>
</evidence>
<evidence type="ECO:0000256" key="9">
    <source>
        <dbReference type="ARBA" id="ARBA00070517"/>
    </source>
</evidence>
<dbReference type="PANTHER" id="PTHR18901:SF38">
    <property type="entry name" value="PSEUDOURIDINE-5'-PHOSPHATASE"/>
    <property type="match status" value="1"/>
</dbReference>
<evidence type="ECO:0000313" key="14">
    <source>
        <dbReference type="Ensembl" id="ENSCWAP00000006599.1"/>
    </source>
</evidence>
<evidence type="ECO:0000256" key="13">
    <source>
        <dbReference type="SAM" id="MobiDB-lite"/>
    </source>
</evidence>
<dbReference type="InterPro" id="IPR023214">
    <property type="entry name" value="HAD_sf"/>
</dbReference>